<proteinExistence type="predicted"/>
<dbReference type="Proteomes" id="UP000272400">
    <property type="component" value="Unassembled WGS sequence"/>
</dbReference>
<sequence length="285" mass="31119">MVWFRVDDGFHSSLDMFDAPDCAVALWVKAGSWCAEKLTDGRVPETMPSRLCEDPERAVEELIRRKVWKRTRDGYKFIHWAPAQKLKKDVEGERAAWRAKKENQRGDKKPQARGENAPDVSPGDTRRDAPGDAPRTPSGSPAGVLDTSSSSGSSSSPKDDPPPSPPTDRGEPDGREDDPAARHDETDLIAAVAEVIGEVCGRPASREHARKVCRQILDGREVRHPLRYVTTAIRKDPALYAPPAVRPSERPPSEAIAPGQCGHGAANAAECALCRRGMTAYEPTS</sequence>
<feature type="region of interest" description="Disordered" evidence="1">
    <location>
        <begin position="88"/>
        <end position="181"/>
    </location>
</feature>
<feature type="compositionally biased region" description="Basic and acidic residues" evidence="1">
    <location>
        <begin position="168"/>
        <end position="181"/>
    </location>
</feature>
<comment type="caution">
    <text evidence="2">The sequence shown here is derived from an EMBL/GenBank/DDBJ whole genome shotgun (WGS) entry which is preliminary data.</text>
</comment>
<organism evidence="2 3">
    <name type="scientific">Actinocorallia herbida</name>
    <dbReference type="NCBI Taxonomy" id="58109"/>
    <lineage>
        <taxon>Bacteria</taxon>
        <taxon>Bacillati</taxon>
        <taxon>Actinomycetota</taxon>
        <taxon>Actinomycetes</taxon>
        <taxon>Streptosporangiales</taxon>
        <taxon>Thermomonosporaceae</taxon>
        <taxon>Actinocorallia</taxon>
    </lineage>
</organism>
<accession>A0A3N1D5F2</accession>
<evidence type="ECO:0000313" key="2">
    <source>
        <dbReference type="EMBL" id="ROO88754.1"/>
    </source>
</evidence>
<feature type="compositionally biased region" description="Basic and acidic residues" evidence="1">
    <location>
        <begin position="88"/>
        <end position="112"/>
    </location>
</feature>
<protein>
    <submittedName>
        <fullName evidence="2">Uncharacterized protein</fullName>
    </submittedName>
</protein>
<name>A0A3N1D5F2_9ACTN</name>
<feature type="compositionally biased region" description="Low complexity" evidence="1">
    <location>
        <begin position="146"/>
        <end position="156"/>
    </location>
</feature>
<feature type="region of interest" description="Disordered" evidence="1">
    <location>
        <begin position="241"/>
        <end position="261"/>
    </location>
</feature>
<evidence type="ECO:0000313" key="3">
    <source>
        <dbReference type="Proteomes" id="UP000272400"/>
    </source>
</evidence>
<dbReference type="AlphaFoldDB" id="A0A3N1D5F2"/>
<gene>
    <name evidence="2" type="ORF">EDD29_6433</name>
</gene>
<dbReference type="EMBL" id="RJKE01000001">
    <property type="protein sequence ID" value="ROO88754.1"/>
    <property type="molecule type" value="Genomic_DNA"/>
</dbReference>
<keyword evidence="3" id="KW-1185">Reference proteome</keyword>
<evidence type="ECO:0000256" key="1">
    <source>
        <dbReference type="SAM" id="MobiDB-lite"/>
    </source>
</evidence>
<reference evidence="2 3" key="1">
    <citation type="submission" date="2018-11" db="EMBL/GenBank/DDBJ databases">
        <title>Sequencing the genomes of 1000 actinobacteria strains.</title>
        <authorList>
            <person name="Klenk H.-P."/>
        </authorList>
    </citation>
    <scope>NUCLEOTIDE SEQUENCE [LARGE SCALE GENOMIC DNA]</scope>
    <source>
        <strain evidence="2 3">DSM 44254</strain>
    </source>
</reference>